<feature type="transmembrane region" description="Helical" evidence="6">
    <location>
        <begin position="130"/>
        <end position="146"/>
    </location>
</feature>
<evidence type="ECO:0000256" key="6">
    <source>
        <dbReference type="SAM" id="Phobius"/>
    </source>
</evidence>
<organism evidence="7 8">
    <name type="scientific">Streptomyces varsoviensis</name>
    <dbReference type="NCBI Taxonomy" id="67373"/>
    <lineage>
        <taxon>Bacteria</taxon>
        <taxon>Bacillati</taxon>
        <taxon>Actinomycetota</taxon>
        <taxon>Actinomycetes</taxon>
        <taxon>Kitasatosporales</taxon>
        <taxon>Streptomycetaceae</taxon>
        <taxon>Streptomyces</taxon>
    </lineage>
</organism>
<evidence type="ECO:0000256" key="3">
    <source>
        <dbReference type="ARBA" id="ARBA00022692"/>
    </source>
</evidence>
<reference evidence="7 8" key="1">
    <citation type="submission" date="2015-07" db="EMBL/GenBank/DDBJ databases">
        <authorList>
            <person name="Ju K.-S."/>
            <person name="Doroghazi J.R."/>
            <person name="Metcalf W.W."/>
        </authorList>
    </citation>
    <scope>NUCLEOTIDE SEQUENCE [LARGE SCALE GENOMIC DNA]</scope>
    <source>
        <strain evidence="7 8">NRRL B-3589</strain>
    </source>
</reference>
<feature type="transmembrane region" description="Helical" evidence="6">
    <location>
        <begin position="106"/>
        <end position="123"/>
    </location>
</feature>
<feature type="transmembrane region" description="Helical" evidence="6">
    <location>
        <begin position="78"/>
        <end position="100"/>
    </location>
</feature>
<accession>A0ABR5IZB5</accession>
<evidence type="ECO:0000256" key="2">
    <source>
        <dbReference type="ARBA" id="ARBA00022475"/>
    </source>
</evidence>
<feature type="transmembrane region" description="Helical" evidence="6">
    <location>
        <begin position="53"/>
        <end position="71"/>
    </location>
</feature>
<dbReference type="Pfam" id="PF06081">
    <property type="entry name" value="ArAE_1"/>
    <property type="match status" value="1"/>
</dbReference>
<evidence type="ECO:0000313" key="7">
    <source>
        <dbReference type="EMBL" id="KOG86505.1"/>
    </source>
</evidence>
<keyword evidence="8" id="KW-1185">Reference proteome</keyword>
<keyword evidence="3 6" id="KW-0812">Transmembrane</keyword>
<evidence type="ECO:0000256" key="4">
    <source>
        <dbReference type="ARBA" id="ARBA00022989"/>
    </source>
</evidence>
<proteinExistence type="predicted"/>
<evidence type="ECO:0000256" key="5">
    <source>
        <dbReference type="ARBA" id="ARBA00023136"/>
    </source>
</evidence>
<dbReference type="EMBL" id="LGUT01002791">
    <property type="protein sequence ID" value="KOG86505.1"/>
    <property type="molecule type" value="Genomic_DNA"/>
</dbReference>
<gene>
    <name evidence="7" type="ORF">ADK38_30660</name>
</gene>
<evidence type="ECO:0000313" key="8">
    <source>
        <dbReference type="Proteomes" id="UP000037020"/>
    </source>
</evidence>
<keyword evidence="4 6" id="KW-1133">Transmembrane helix</keyword>
<feature type="transmembrane region" description="Helical" evidence="6">
    <location>
        <begin position="158"/>
        <end position="177"/>
    </location>
</feature>
<evidence type="ECO:0008006" key="9">
    <source>
        <dbReference type="Google" id="ProtNLM"/>
    </source>
</evidence>
<feature type="non-terminal residue" evidence="7">
    <location>
        <position position="213"/>
    </location>
</feature>
<keyword evidence="5 6" id="KW-0472">Membrane</keyword>
<keyword evidence="2" id="KW-1003">Cell membrane</keyword>
<protein>
    <recommendedName>
        <fullName evidence="9">FUSC family protein</fullName>
    </recommendedName>
</protein>
<evidence type="ECO:0000256" key="1">
    <source>
        <dbReference type="ARBA" id="ARBA00004651"/>
    </source>
</evidence>
<name>A0ABR5IZB5_9ACTN</name>
<dbReference type="Proteomes" id="UP000037020">
    <property type="component" value="Unassembled WGS sequence"/>
</dbReference>
<sequence>MSNRLGSALAAEVRGVARATGRAAKSAGPERDTAVQALKAAAAALAAWALAGWWWHAPMALLAPWTAVVLVQSTVYRSLWSAAQQFVVVATGTLIAAAAATLTHDVMAAMAIALPITVLLGTYSRFGEQGWYAPTAALFVLTYGSYGPVEILHRLLETLLGAVVGVLVNALVLPPVHTGGVRQLRARVPTDCADLLRDAADGIERDLSRPLLC</sequence>
<dbReference type="InterPro" id="IPR010343">
    <property type="entry name" value="ArAE_1"/>
</dbReference>
<comment type="caution">
    <text evidence="7">The sequence shown here is derived from an EMBL/GenBank/DDBJ whole genome shotgun (WGS) entry which is preliminary data.</text>
</comment>
<comment type="subcellular location">
    <subcellularLocation>
        <location evidence="1">Cell membrane</location>
        <topology evidence="1">Multi-pass membrane protein</topology>
    </subcellularLocation>
</comment>